<accession>A0A0X8E1N4</accession>
<evidence type="ECO:0000256" key="4">
    <source>
        <dbReference type="RuleBase" id="RU004514"/>
    </source>
</evidence>
<dbReference type="KEGG" id="mvd:AWU67_07350"/>
<dbReference type="RefSeq" id="WP_067227416.1">
    <property type="nucleotide sequence ID" value="NZ_CP014145.1"/>
</dbReference>
<dbReference type="CDD" id="cd00635">
    <property type="entry name" value="PLPDE_III_YBL036c_like"/>
    <property type="match status" value="1"/>
</dbReference>
<dbReference type="GO" id="GO:0030170">
    <property type="term" value="F:pyridoxal phosphate binding"/>
    <property type="evidence" value="ECO:0007669"/>
    <property type="project" value="UniProtKB-UniRule"/>
</dbReference>
<keyword evidence="1 2" id="KW-0663">Pyridoxal phosphate</keyword>
<organism evidence="6 7">
    <name type="scientific">Microterricola viridarii</name>
    <dbReference type="NCBI Taxonomy" id="412690"/>
    <lineage>
        <taxon>Bacteria</taxon>
        <taxon>Bacillati</taxon>
        <taxon>Actinomycetota</taxon>
        <taxon>Actinomycetes</taxon>
        <taxon>Micrococcales</taxon>
        <taxon>Microbacteriaceae</taxon>
        <taxon>Microterricola</taxon>
    </lineage>
</organism>
<dbReference type="PIRSF" id="PIRSF004848">
    <property type="entry name" value="YBL036c_PLPDEIII"/>
    <property type="match status" value="1"/>
</dbReference>
<dbReference type="InterPro" id="IPR029066">
    <property type="entry name" value="PLP-binding_barrel"/>
</dbReference>
<keyword evidence="7" id="KW-1185">Reference proteome</keyword>
<evidence type="ECO:0000256" key="1">
    <source>
        <dbReference type="ARBA" id="ARBA00022898"/>
    </source>
</evidence>
<dbReference type="InterPro" id="IPR011078">
    <property type="entry name" value="PyrdxlP_homeostasis"/>
</dbReference>
<feature type="domain" description="Alanine racemase N-terminal" evidence="5">
    <location>
        <begin position="41"/>
        <end position="228"/>
    </location>
</feature>
<dbReference type="PANTHER" id="PTHR10146:SF14">
    <property type="entry name" value="PYRIDOXAL PHOSPHATE HOMEOSTASIS PROTEIN"/>
    <property type="match status" value="1"/>
</dbReference>
<dbReference type="EMBL" id="CP014145">
    <property type="protein sequence ID" value="AMB58705.1"/>
    <property type="molecule type" value="Genomic_DNA"/>
</dbReference>
<dbReference type="Proteomes" id="UP000058305">
    <property type="component" value="Chromosome"/>
</dbReference>
<comment type="cofactor">
    <cofactor evidence="3">
        <name>pyridoxal 5'-phosphate</name>
        <dbReference type="ChEBI" id="CHEBI:597326"/>
    </cofactor>
</comment>
<evidence type="ECO:0000259" key="5">
    <source>
        <dbReference type="Pfam" id="PF01168"/>
    </source>
</evidence>
<dbReference type="OrthoDB" id="9804072at2"/>
<evidence type="ECO:0000256" key="2">
    <source>
        <dbReference type="HAMAP-Rule" id="MF_02087"/>
    </source>
</evidence>
<dbReference type="Gene3D" id="3.20.20.10">
    <property type="entry name" value="Alanine racemase"/>
    <property type="match status" value="1"/>
</dbReference>
<feature type="modified residue" description="N6-(pyridoxal phosphate)lysine" evidence="2 3">
    <location>
        <position position="44"/>
    </location>
</feature>
<comment type="similarity">
    <text evidence="2 4">Belongs to the pyridoxal phosphate-binding protein YggS/PROSC family.</text>
</comment>
<evidence type="ECO:0000313" key="6">
    <source>
        <dbReference type="EMBL" id="AMB58705.1"/>
    </source>
</evidence>
<gene>
    <name evidence="6" type="ORF">AWU67_07350</name>
</gene>
<evidence type="ECO:0000313" key="7">
    <source>
        <dbReference type="Proteomes" id="UP000058305"/>
    </source>
</evidence>
<dbReference type="HAMAP" id="MF_02087">
    <property type="entry name" value="PLP_homeostasis"/>
    <property type="match status" value="1"/>
</dbReference>
<reference evidence="6 7" key="1">
    <citation type="journal article" date="2016" name="J. Biotechnol.">
        <title>First complete genome sequence of a species in the genus Microterricola, an extremophilic cold active enzyme producing bacterial strain ERGS5:02 isolated from Sikkim Himalaya.</title>
        <authorList>
            <person name="Himanshu"/>
            <person name="Swarnkar M.K."/>
            <person name="Singh D."/>
            <person name="Kumar R."/>
        </authorList>
    </citation>
    <scope>NUCLEOTIDE SEQUENCE [LARGE SCALE GENOMIC DNA]</scope>
    <source>
        <strain evidence="6 7">ERGS5:02</strain>
    </source>
</reference>
<dbReference type="SUPFAM" id="SSF51419">
    <property type="entry name" value="PLP-binding barrel"/>
    <property type="match status" value="1"/>
</dbReference>
<protein>
    <recommendedName>
        <fullName evidence="2">Pyridoxal phosphate homeostasis protein</fullName>
        <shortName evidence="2">PLP homeostasis protein</shortName>
    </recommendedName>
</protein>
<dbReference type="Pfam" id="PF01168">
    <property type="entry name" value="Ala_racemase_N"/>
    <property type="match status" value="1"/>
</dbReference>
<comment type="function">
    <text evidence="2">Pyridoxal 5'-phosphate (PLP)-binding protein, which is involved in PLP homeostasis.</text>
</comment>
<proteinExistence type="inferred from homology"/>
<dbReference type="PROSITE" id="PS01211">
    <property type="entry name" value="UPF0001"/>
    <property type="match status" value="1"/>
</dbReference>
<dbReference type="InterPro" id="IPR001608">
    <property type="entry name" value="Ala_racemase_N"/>
</dbReference>
<evidence type="ECO:0000256" key="3">
    <source>
        <dbReference type="PIRSR" id="PIRSR004848-1"/>
    </source>
</evidence>
<reference evidence="7" key="2">
    <citation type="submission" date="2016-01" db="EMBL/GenBank/DDBJ databases">
        <title>First complete genome sequence of a species in the genus Microterricola, an extremophilic cold active enzyme producing strain ERGS5:02 isolated from Sikkim Himalaya.</title>
        <authorList>
            <person name="Kumar R."/>
            <person name="Singh D."/>
            <person name="Swarnkar M.K."/>
        </authorList>
    </citation>
    <scope>NUCLEOTIDE SEQUENCE [LARGE SCALE GENOMIC DNA]</scope>
    <source>
        <strain evidence="7">ERGS5:02</strain>
    </source>
</reference>
<dbReference type="NCBIfam" id="TIGR00044">
    <property type="entry name" value="YggS family pyridoxal phosphate-dependent enzyme"/>
    <property type="match status" value="1"/>
</dbReference>
<dbReference type="PANTHER" id="PTHR10146">
    <property type="entry name" value="PROLINE SYNTHETASE CO-TRANSCRIBED BACTERIAL HOMOLOG PROTEIN"/>
    <property type="match status" value="1"/>
</dbReference>
<sequence>MSEVGGAQHSTLAERLASVQAGIADAARSHGRAPSEITTIVVTKFHPASLVRELAELGVRDVGENRHQEAQAKAAELADLPLRWHFVGQLQSKKAKQVRAYADVIHSIDRPALLGALASPERVVDCFLQVNLTDNPERGGVAPAALAELVDQALDTPGLRLLGLMAVAPLGEEPQRAFARVRELSESIRGAAPQATALSMGMSQDFAAAIAEGATHLRIGTAITGIRPQPE</sequence>
<name>A0A0X8E1N4_9MICO</name>
<dbReference type="AlphaFoldDB" id="A0A0X8E1N4"/>